<feature type="domain" description="Methyltransferase" evidence="1">
    <location>
        <begin position="242"/>
        <end position="326"/>
    </location>
</feature>
<reference evidence="2" key="1">
    <citation type="submission" date="2020-04" db="EMBL/GenBank/DDBJ databases">
        <authorList>
            <person name="Zhang T."/>
        </authorList>
    </citation>
    <scope>NUCLEOTIDE SEQUENCE</scope>
    <source>
        <strain evidence="2">HKST-UBA02</strain>
    </source>
</reference>
<dbReference type="PANTHER" id="PTHR34822">
    <property type="entry name" value="GRPB DOMAIN PROTEIN (AFU_ORTHOLOGUE AFUA_1G01530)"/>
    <property type="match status" value="1"/>
</dbReference>
<dbReference type="SUPFAM" id="SSF81301">
    <property type="entry name" value="Nucleotidyltransferase"/>
    <property type="match status" value="1"/>
</dbReference>
<feature type="non-terminal residue" evidence="2">
    <location>
        <position position="404"/>
    </location>
</feature>
<dbReference type="EMBL" id="JAGQHS010000050">
    <property type="protein sequence ID" value="MCA9756344.1"/>
    <property type="molecule type" value="Genomic_DNA"/>
</dbReference>
<dbReference type="InterPro" id="IPR029063">
    <property type="entry name" value="SAM-dependent_MTases_sf"/>
</dbReference>
<comment type="caution">
    <text evidence="2">The sequence shown here is derived from an EMBL/GenBank/DDBJ whole genome shotgun (WGS) entry which is preliminary data.</text>
</comment>
<dbReference type="InterPro" id="IPR043519">
    <property type="entry name" value="NT_sf"/>
</dbReference>
<evidence type="ECO:0000313" key="2">
    <source>
        <dbReference type="EMBL" id="MCA9756344.1"/>
    </source>
</evidence>
<organism evidence="2 3">
    <name type="scientific">Eiseniibacteriota bacterium</name>
    <dbReference type="NCBI Taxonomy" id="2212470"/>
    <lineage>
        <taxon>Bacteria</taxon>
        <taxon>Candidatus Eiseniibacteriota</taxon>
    </lineage>
</organism>
<dbReference type="Pfam" id="PF04229">
    <property type="entry name" value="GrpB"/>
    <property type="match status" value="1"/>
</dbReference>
<dbReference type="SUPFAM" id="SSF53335">
    <property type="entry name" value="S-adenosyl-L-methionine-dependent methyltransferases"/>
    <property type="match status" value="1"/>
</dbReference>
<accession>A0A956NG55</accession>
<evidence type="ECO:0000259" key="1">
    <source>
        <dbReference type="Pfam" id="PF13649"/>
    </source>
</evidence>
<dbReference type="CDD" id="cd02440">
    <property type="entry name" value="AdoMet_MTases"/>
    <property type="match status" value="1"/>
</dbReference>
<dbReference type="Gene3D" id="3.30.460.10">
    <property type="entry name" value="Beta Polymerase, domain 2"/>
    <property type="match status" value="1"/>
</dbReference>
<gene>
    <name evidence="2" type="ORF">KDA27_11130</name>
</gene>
<dbReference type="Pfam" id="PF13649">
    <property type="entry name" value="Methyltransf_25"/>
    <property type="match status" value="1"/>
</dbReference>
<dbReference type="AlphaFoldDB" id="A0A956NG55"/>
<name>A0A956NG55_UNCEI</name>
<dbReference type="Proteomes" id="UP000739538">
    <property type="component" value="Unassembled WGS sequence"/>
</dbReference>
<evidence type="ECO:0000313" key="3">
    <source>
        <dbReference type="Proteomes" id="UP000739538"/>
    </source>
</evidence>
<dbReference type="InterPro" id="IPR007344">
    <property type="entry name" value="GrpB/CoaE"/>
</dbReference>
<dbReference type="InterPro" id="IPR041698">
    <property type="entry name" value="Methyltransf_25"/>
</dbReference>
<dbReference type="Gene3D" id="3.40.50.150">
    <property type="entry name" value="Vaccinia Virus protein VP39"/>
    <property type="match status" value="1"/>
</dbReference>
<protein>
    <submittedName>
        <fullName evidence="2">GrpB family protein</fullName>
    </submittedName>
</protein>
<reference evidence="2" key="2">
    <citation type="journal article" date="2021" name="Microbiome">
        <title>Successional dynamics and alternative stable states in a saline activated sludge microbial community over 9 years.</title>
        <authorList>
            <person name="Wang Y."/>
            <person name="Ye J."/>
            <person name="Ju F."/>
            <person name="Liu L."/>
            <person name="Boyd J.A."/>
            <person name="Deng Y."/>
            <person name="Parks D.H."/>
            <person name="Jiang X."/>
            <person name="Yin X."/>
            <person name="Woodcroft B.J."/>
            <person name="Tyson G.W."/>
            <person name="Hugenholtz P."/>
            <person name="Polz M.F."/>
            <person name="Zhang T."/>
        </authorList>
    </citation>
    <scope>NUCLEOTIDE SEQUENCE</scope>
    <source>
        <strain evidence="2">HKST-UBA02</strain>
    </source>
</reference>
<proteinExistence type="predicted"/>
<sequence length="404" mass="45446">MRVIVVPPDPSWPARFDAFAGGIRDALGEVAVAIHHIGSTSIPGIHAKPIIDVLVEATSLDDLDARANALVAVGFESLGEFGIPGRRYFRMDDQTGTRICQIHAFEVESSGAIRHLAFRDFMRAHPERAREYSELKIRLAGQDLDIEAYMDGKDAFIKEMERQALDWWIERTTGSSVPVRRYRHRLRVRRSYTEEPKTVCHDDIISLYERKSAEYDRLRGRGLQELEWLERFCSFIPAGGTILDLGCGSGEPLATYFVGRGYRVFGVDGAPSMIGLCRSRLPEQEWLVHDMRGLVLDRRFDGVLAWDSFFHLRAADQRLVIQQFGTYARQGAPVLFTSGHEAGEAIGTLCGEPLFHESMAPETYRRLLSEAGFAVEHHVAVDSSCGDHTIWYTLSLRQQHGGDP</sequence>
<dbReference type="PANTHER" id="PTHR34822:SF1">
    <property type="entry name" value="GRPB FAMILY PROTEIN"/>
    <property type="match status" value="1"/>
</dbReference>